<keyword evidence="2" id="KW-1185">Reference proteome</keyword>
<evidence type="ECO:0000313" key="2">
    <source>
        <dbReference type="Proteomes" id="UP000198769"/>
    </source>
</evidence>
<name>A0A1I4X7J3_CHROL</name>
<protein>
    <submittedName>
        <fullName evidence="1">Uncharacterized protein</fullName>
    </submittedName>
</protein>
<evidence type="ECO:0000313" key="1">
    <source>
        <dbReference type="EMBL" id="SFN21396.1"/>
    </source>
</evidence>
<organism evidence="1 2">
    <name type="scientific">Chryseobacterium oleae</name>
    <dbReference type="NCBI Taxonomy" id="491207"/>
    <lineage>
        <taxon>Bacteria</taxon>
        <taxon>Pseudomonadati</taxon>
        <taxon>Bacteroidota</taxon>
        <taxon>Flavobacteriia</taxon>
        <taxon>Flavobacteriales</taxon>
        <taxon>Weeksellaceae</taxon>
        <taxon>Chryseobacterium group</taxon>
        <taxon>Chryseobacterium</taxon>
    </lineage>
</organism>
<gene>
    <name evidence="1" type="ORF">SAMN05421594_1518</name>
</gene>
<dbReference type="AlphaFoldDB" id="A0A1I4X7J3"/>
<sequence>MKENFGEKHKLPLSFKHMEFFDNTGSKGISSSTKCILRCKKYQTTFYVREKPVKPLIRLL</sequence>
<accession>A0A1I4X7J3</accession>
<reference evidence="2" key="1">
    <citation type="submission" date="2016-10" db="EMBL/GenBank/DDBJ databases">
        <authorList>
            <person name="Varghese N."/>
            <person name="Submissions S."/>
        </authorList>
    </citation>
    <scope>NUCLEOTIDE SEQUENCE [LARGE SCALE GENOMIC DNA]</scope>
    <source>
        <strain evidence="2">DSM 25575</strain>
    </source>
</reference>
<dbReference type="EMBL" id="FOVD01000002">
    <property type="protein sequence ID" value="SFN21396.1"/>
    <property type="molecule type" value="Genomic_DNA"/>
</dbReference>
<proteinExistence type="predicted"/>
<dbReference type="Proteomes" id="UP000198769">
    <property type="component" value="Unassembled WGS sequence"/>
</dbReference>